<evidence type="ECO:0000313" key="11">
    <source>
        <dbReference type="Proteomes" id="UP000008743"/>
    </source>
</evidence>
<dbReference type="GO" id="GO:1990316">
    <property type="term" value="C:Atg1/ULK1 kinase complex"/>
    <property type="evidence" value="ECO:0007669"/>
    <property type="project" value="TreeGrafter"/>
</dbReference>
<dbReference type="GO" id="GO:0030295">
    <property type="term" value="F:protein kinase activator activity"/>
    <property type="evidence" value="ECO:0007669"/>
    <property type="project" value="TreeGrafter"/>
</dbReference>
<keyword evidence="5" id="KW-0072">Autophagy</keyword>
<sequence>MSGGSRLDELDQRATQHLSHSERHLETARRELLQCVQSAEQLKANASKLMQVITGADQQMGTLRTVVEQLHDKRASLGNEYNALAERRDRVYDELADILTVLQSKALDEKLQVQVPLEQAIAESMNLGISQQDVRLPLSPSSANPQTLKDFVDMESVASLQRELEARLDGLLLVVNQWRSVYEQVEAALTTLLRQHAASTLRATEAHKAVTGPMGSGPSSLSASFSTASSVVASTVNIASASTARSPTAEQSSSAVPAASDASVTPAAAVVAATTLQLGSDSSRSDAHLDASIALANATSASSSPGTKAQPSQVEHAVQRAQQILAEIATLVLKVRNICRNVSDEQTLASARYIPGVVDTSDADTVSKLAAQVDQVPEMLSAIETALVTLKASSTTIENLGVRVRNANQALTSLLTEIDSFGGSYLGETLNSLEMLAEGFRQQTMHCQEMIDEIAQLVDWYRRFAAGYDALLIELPRRRAELARQVQVVQRINLALEQMVMREEDTRAAFMETFGQYLPPTLAHTVAEPPPAFHIEPAQVTSNIPPLRTPPVTVVDALQRRRPDSPDAAEAEIANLVSSLNPP</sequence>
<evidence type="ECO:0000313" key="10">
    <source>
        <dbReference type="EMBL" id="KJE96989.1"/>
    </source>
</evidence>
<dbReference type="PANTHER" id="PTHR28005">
    <property type="entry name" value="AUTOPHAGY-RELATED PROTEIN 17"/>
    <property type="match status" value="1"/>
</dbReference>
<dbReference type="PANTHER" id="PTHR28005:SF1">
    <property type="entry name" value="AUTOPHAGY-RELATED PROTEIN 17"/>
    <property type="match status" value="1"/>
</dbReference>
<evidence type="ECO:0000259" key="9">
    <source>
        <dbReference type="Pfam" id="PF04108"/>
    </source>
</evidence>
<gene>
    <name evidence="10" type="ORF">CAOG_007479</name>
</gene>
<protein>
    <recommendedName>
        <fullName evidence="9">Autophagy protein ATG17-like domain-containing protein</fullName>
    </recommendedName>
</protein>
<evidence type="ECO:0000256" key="6">
    <source>
        <dbReference type="ARBA" id="ARBA00023136"/>
    </source>
</evidence>
<dbReference type="InParanoid" id="A0A0D2X509"/>
<dbReference type="GO" id="GO:0034045">
    <property type="term" value="C:phagophore assembly site membrane"/>
    <property type="evidence" value="ECO:0007669"/>
    <property type="project" value="UniProtKB-SubCell"/>
</dbReference>
<dbReference type="InterPro" id="IPR007240">
    <property type="entry name" value="Atg17"/>
</dbReference>
<dbReference type="GO" id="GO:0060090">
    <property type="term" value="F:molecular adaptor activity"/>
    <property type="evidence" value="ECO:0007669"/>
    <property type="project" value="TreeGrafter"/>
</dbReference>
<keyword evidence="11" id="KW-1185">Reference proteome</keyword>
<keyword evidence="6" id="KW-0472">Membrane</keyword>
<comment type="subcellular location">
    <subcellularLocation>
        <location evidence="1">Cytoplasm</location>
    </subcellularLocation>
    <subcellularLocation>
        <location evidence="2">Preautophagosomal structure membrane</location>
        <topology evidence="2">Peripheral membrane protein</topology>
    </subcellularLocation>
</comment>
<dbReference type="RefSeq" id="XP_004343353.2">
    <property type="nucleotide sequence ID" value="XM_004343303.2"/>
</dbReference>
<comment type="similarity">
    <text evidence="3">Belongs to the ATG17 family.</text>
</comment>
<dbReference type="InterPro" id="IPR045326">
    <property type="entry name" value="ATG17-like_dom"/>
</dbReference>
<feature type="coiled-coil region" evidence="7">
    <location>
        <begin position="25"/>
        <end position="87"/>
    </location>
</feature>
<dbReference type="AlphaFoldDB" id="A0A0D2X509"/>
<evidence type="ECO:0000256" key="8">
    <source>
        <dbReference type="SAM" id="MobiDB-lite"/>
    </source>
</evidence>
<dbReference type="OrthoDB" id="1937984at2759"/>
<organism evidence="10 11">
    <name type="scientific">Capsaspora owczarzaki (strain ATCC 30864)</name>
    <dbReference type="NCBI Taxonomy" id="595528"/>
    <lineage>
        <taxon>Eukaryota</taxon>
        <taxon>Filasterea</taxon>
        <taxon>Capsaspora</taxon>
    </lineage>
</organism>
<evidence type="ECO:0000256" key="7">
    <source>
        <dbReference type="SAM" id="Coils"/>
    </source>
</evidence>
<feature type="domain" description="Autophagy protein ATG17-like" evidence="9">
    <location>
        <begin position="311"/>
        <end position="518"/>
    </location>
</feature>
<proteinExistence type="inferred from homology"/>
<dbReference type="EMBL" id="KE346373">
    <property type="protein sequence ID" value="KJE96989.1"/>
    <property type="molecule type" value="Genomic_DNA"/>
</dbReference>
<evidence type="ECO:0000256" key="1">
    <source>
        <dbReference type="ARBA" id="ARBA00004496"/>
    </source>
</evidence>
<dbReference type="GO" id="GO:0000045">
    <property type="term" value="P:autophagosome assembly"/>
    <property type="evidence" value="ECO:0007669"/>
    <property type="project" value="TreeGrafter"/>
</dbReference>
<accession>A0A0D2X509</accession>
<dbReference type="STRING" id="595528.A0A0D2X509"/>
<feature type="region of interest" description="Disordered" evidence="8">
    <location>
        <begin position="1"/>
        <end position="24"/>
    </location>
</feature>
<evidence type="ECO:0000256" key="2">
    <source>
        <dbReference type="ARBA" id="ARBA00004623"/>
    </source>
</evidence>
<keyword evidence="7" id="KW-0175">Coiled coil</keyword>
<dbReference type="Pfam" id="PF04108">
    <property type="entry name" value="ATG17_like"/>
    <property type="match status" value="1"/>
</dbReference>
<name>A0A0D2X509_CAPO3</name>
<dbReference type="Proteomes" id="UP000008743">
    <property type="component" value="Unassembled WGS sequence"/>
</dbReference>
<dbReference type="GO" id="GO:0034727">
    <property type="term" value="P:piecemeal microautophagy of the nucleus"/>
    <property type="evidence" value="ECO:0007669"/>
    <property type="project" value="TreeGrafter"/>
</dbReference>
<evidence type="ECO:0000256" key="4">
    <source>
        <dbReference type="ARBA" id="ARBA00022490"/>
    </source>
</evidence>
<evidence type="ECO:0000256" key="3">
    <source>
        <dbReference type="ARBA" id="ARBA00006259"/>
    </source>
</evidence>
<evidence type="ECO:0000256" key="5">
    <source>
        <dbReference type="ARBA" id="ARBA00023006"/>
    </source>
</evidence>
<reference evidence="11" key="1">
    <citation type="submission" date="2011-02" db="EMBL/GenBank/DDBJ databases">
        <title>The Genome Sequence of Capsaspora owczarzaki ATCC 30864.</title>
        <authorList>
            <person name="Russ C."/>
            <person name="Cuomo C."/>
            <person name="Burger G."/>
            <person name="Gray M.W."/>
            <person name="Holland P.W.H."/>
            <person name="King N."/>
            <person name="Lang F.B.F."/>
            <person name="Roger A.J."/>
            <person name="Ruiz-Trillo I."/>
            <person name="Young S.K."/>
            <person name="Zeng Q."/>
            <person name="Gargeya S."/>
            <person name="Alvarado L."/>
            <person name="Berlin A."/>
            <person name="Chapman S.B."/>
            <person name="Chen Z."/>
            <person name="Freedman E."/>
            <person name="Gellesch M."/>
            <person name="Goldberg J."/>
            <person name="Griggs A."/>
            <person name="Gujja S."/>
            <person name="Heilman E."/>
            <person name="Heiman D."/>
            <person name="Howarth C."/>
            <person name="Mehta T."/>
            <person name="Neiman D."/>
            <person name="Pearson M."/>
            <person name="Roberts A."/>
            <person name="Saif S."/>
            <person name="Shea T."/>
            <person name="Shenoy N."/>
            <person name="Sisk P."/>
            <person name="Stolte C."/>
            <person name="Sykes S."/>
            <person name="White J."/>
            <person name="Yandava C."/>
            <person name="Haas B."/>
            <person name="Nusbaum C."/>
            <person name="Birren B."/>
        </authorList>
    </citation>
    <scope>NUCLEOTIDE SEQUENCE</scope>
    <source>
        <strain evidence="11">ATCC 30864</strain>
    </source>
</reference>
<dbReference type="PhylomeDB" id="A0A0D2X509"/>
<dbReference type="GO" id="GO:0000422">
    <property type="term" value="P:autophagy of mitochondrion"/>
    <property type="evidence" value="ECO:0007669"/>
    <property type="project" value="TreeGrafter"/>
</dbReference>
<keyword evidence="4" id="KW-0963">Cytoplasm</keyword>